<dbReference type="OrthoDB" id="5835303at2759"/>
<sequence>MQQDQFFLIVTFPFLVTSFALVSCLKTAWKFKGSADPSEAYTKTLPVAVKPKKDEKKIKPGKTVKKVDGKDKKAKKLSKFFVFNHGKDEDLKTAVGSEPTLDSTQESITEDDEHESPLSDNYKFSDDEKLDGLQILPSPPPKYVEKLRSRVRQTRRGKKSPQDYYCTDEEDSLFDVPSLKIDPATLKSSRSSIPLNIQDSRLLRLNQDRLAFKKSHTVYPHSAISPHSNRMHRSESRSSRESEPTTISQRS</sequence>
<dbReference type="FunCoup" id="Q23147">
    <property type="interactions" value="274"/>
</dbReference>
<dbReference type="PaxDb" id="6239-W03C9.1"/>
<accession>Q23147</accession>
<dbReference type="AGR" id="WB:WBGene00012219"/>
<reference evidence="3 4" key="1">
    <citation type="journal article" date="1998" name="Science">
        <title>Genome sequence of the nematode C. elegans: a platform for investigating biology.</title>
        <authorList>
            <consortium name="The C. elegans sequencing consortium"/>
            <person name="Sulson J.E."/>
            <person name="Waterston R."/>
        </authorList>
    </citation>
    <scope>NUCLEOTIDE SEQUENCE [LARGE SCALE GENOMIC DNA]</scope>
    <source>
        <strain evidence="3 4">Bristol N2</strain>
    </source>
</reference>
<dbReference type="UCSC" id="W03C9.1">
    <property type="organism name" value="c. elegans"/>
</dbReference>
<evidence type="ECO:0000313" key="5">
    <source>
        <dbReference type="WormBase" id="W03C9.1"/>
    </source>
</evidence>
<keyword evidence="2" id="KW-0812">Transmembrane</keyword>
<dbReference type="WormBase" id="W03C9.1">
    <property type="protein sequence ID" value="CE41166"/>
    <property type="gene ID" value="WBGene00012219"/>
</dbReference>
<feature type="compositionally biased region" description="Basic and acidic residues" evidence="1">
    <location>
        <begin position="232"/>
        <end position="243"/>
    </location>
</feature>
<gene>
    <name evidence="3" type="ORF">CELE_W03C9.1</name>
    <name evidence="3 5" type="ORF">W03C9.1</name>
</gene>
<name>Q23147_CAEEL</name>
<evidence type="ECO:0000256" key="1">
    <source>
        <dbReference type="SAM" id="MobiDB-lite"/>
    </source>
</evidence>
<dbReference type="RefSeq" id="NP_496547.3">
    <property type="nucleotide sequence ID" value="NM_064146.3"/>
</dbReference>
<feature type="region of interest" description="Disordered" evidence="1">
    <location>
        <begin position="214"/>
        <end position="251"/>
    </location>
</feature>
<evidence type="ECO:0000313" key="4">
    <source>
        <dbReference type="Proteomes" id="UP000001940"/>
    </source>
</evidence>
<dbReference type="PIR" id="T26120">
    <property type="entry name" value="T26120"/>
</dbReference>
<evidence type="ECO:0000256" key="2">
    <source>
        <dbReference type="SAM" id="Phobius"/>
    </source>
</evidence>
<dbReference type="Bgee" id="WBGene00012219">
    <property type="expression patterns" value="Expressed in material anatomical entity and 3 other cell types or tissues"/>
</dbReference>
<proteinExistence type="predicted"/>
<keyword evidence="2" id="KW-0472">Membrane</keyword>
<dbReference type="eggNOG" id="ENOG502TIAE">
    <property type="taxonomic scope" value="Eukaryota"/>
</dbReference>
<dbReference type="CTD" id="174832"/>
<keyword evidence="2" id="KW-1133">Transmembrane helix</keyword>
<feature type="region of interest" description="Disordered" evidence="1">
    <location>
        <begin position="92"/>
        <end position="125"/>
    </location>
</feature>
<dbReference type="HOGENOM" id="CLU_096925_0_0_1"/>
<organism evidence="3 4">
    <name type="scientific">Caenorhabditis elegans</name>
    <dbReference type="NCBI Taxonomy" id="6239"/>
    <lineage>
        <taxon>Eukaryota</taxon>
        <taxon>Metazoa</taxon>
        <taxon>Ecdysozoa</taxon>
        <taxon>Nematoda</taxon>
        <taxon>Chromadorea</taxon>
        <taxon>Rhabditida</taxon>
        <taxon>Rhabditina</taxon>
        <taxon>Rhabditomorpha</taxon>
        <taxon>Rhabditoidea</taxon>
        <taxon>Rhabditidae</taxon>
        <taxon>Peloderinae</taxon>
        <taxon>Caenorhabditis</taxon>
    </lineage>
</organism>
<evidence type="ECO:0000313" key="3">
    <source>
        <dbReference type="EMBL" id="CAA91358.3"/>
    </source>
</evidence>
<keyword evidence="4" id="KW-1185">Reference proteome</keyword>
<protein>
    <submittedName>
        <fullName evidence="3">Uncharacterized protein</fullName>
    </submittedName>
</protein>
<dbReference type="STRING" id="6239.W03C9.1.1"/>
<dbReference type="GeneID" id="174832"/>
<dbReference type="InParanoid" id="Q23147"/>
<dbReference type="AlphaFoldDB" id="Q23147"/>
<dbReference type="Proteomes" id="UP000001940">
    <property type="component" value="Chromosome II"/>
</dbReference>
<dbReference type="KEGG" id="cel:CELE_W03C9.1"/>
<feature type="transmembrane region" description="Helical" evidence="2">
    <location>
        <begin position="6"/>
        <end position="25"/>
    </location>
</feature>
<dbReference type="OMA" id="LGYKKSH"/>
<dbReference type="EMBL" id="BX284602">
    <property type="protein sequence ID" value="CAA91358.3"/>
    <property type="molecule type" value="Genomic_DNA"/>
</dbReference>
<dbReference type="IntAct" id="Q23147">
    <property type="interactions" value="1"/>
</dbReference>